<evidence type="ECO:0000313" key="3">
    <source>
        <dbReference type="EMBL" id="TSH93855.1"/>
    </source>
</evidence>
<sequence length="371" mass="41463">MIVIDTDAHVMESEETWSFLDPALYPRRPVVVRFPEDTSLGVFNAAWLIDEKVRLFGASPTAGERSLRKKYNLDSQHLAVPDERLKDMDRRGLDYQVIHPTFGLMNLCEDVALESALMQSYNTFLAQKCNASGGRLFYSAVVPFRDPEAAVAEIRRVAEMGSAVAVFMRGIEWDRPVADPSHFPIYEEAQRHGLAMAVHVGSGSPGMRQVFDHLRRIPGEEPFWPAHMKRLVGPISVQFGFYSLIESTIAADFPNLRWAFLEATGCEWLLGAVGSLERAGKMNARRLFDDGRVFVGCEPNEDLAYVTKRMGADFAIIGSDMPHQDEAAHEDLVGDFDSRRADLGDTFMAKLFCGNAARLYGIDPKPMVRAV</sequence>
<dbReference type="InterPro" id="IPR032466">
    <property type="entry name" value="Metal_Hydrolase"/>
</dbReference>
<dbReference type="OrthoDB" id="8672873at2"/>
<dbReference type="PANTHER" id="PTHR21240">
    <property type="entry name" value="2-AMINO-3-CARBOXYLMUCONATE-6-SEMIALDEHYDE DECARBOXYLASE"/>
    <property type="match status" value="1"/>
</dbReference>
<keyword evidence="3" id="KW-0378">Hydrolase</keyword>
<dbReference type="GO" id="GO:0019748">
    <property type="term" value="P:secondary metabolic process"/>
    <property type="evidence" value="ECO:0007669"/>
    <property type="project" value="TreeGrafter"/>
</dbReference>
<keyword evidence="4" id="KW-1185">Reference proteome</keyword>
<reference evidence="3 4" key="1">
    <citation type="submission" date="2019-07" db="EMBL/GenBank/DDBJ databases">
        <title>Qingshengfaniella alkalisoli gen. nov., sp. nov., isolated from saline soil.</title>
        <authorList>
            <person name="Xu L."/>
            <person name="Huang X.-X."/>
            <person name="Sun J.-Q."/>
        </authorList>
    </citation>
    <scope>NUCLEOTIDE SEQUENCE [LARGE SCALE GENOMIC DNA]</scope>
    <source>
        <strain evidence="3 4">DSM 27279</strain>
    </source>
</reference>
<proteinExistence type="predicted"/>
<dbReference type="GO" id="GO:0016831">
    <property type="term" value="F:carboxy-lyase activity"/>
    <property type="evidence" value="ECO:0007669"/>
    <property type="project" value="InterPro"/>
</dbReference>
<evidence type="ECO:0000259" key="2">
    <source>
        <dbReference type="Pfam" id="PF04909"/>
    </source>
</evidence>
<comment type="caution">
    <text evidence="3">The sequence shown here is derived from an EMBL/GenBank/DDBJ whole genome shotgun (WGS) entry which is preliminary data.</text>
</comment>
<evidence type="ECO:0000313" key="4">
    <source>
        <dbReference type="Proteomes" id="UP000318405"/>
    </source>
</evidence>
<dbReference type="SUPFAM" id="SSF51556">
    <property type="entry name" value="Metallo-dependent hydrolases"/>
    <property type="match status" value="1"/>
</dbReference>
<gene>
    <name evidence="3" type="ORF">FOZ76_13270</name>
</gene>
<protein>
    <submittedName>
        <fullName evidence="3">Amidohydrolase family protein</fullName>
    </submittedName>
</protein>
<dbReference type="Gene3D" id="3.20.20.140">
    <property type="entry name" value="Metal-dependent hydrolases"/>
    <property type="match status" value="1"/>
</dbReference>
<dbReference type="InterPro" id="IPR032465">
    <property type="entry name" value="ACMSD"/>
</dbReference>
<dbReference type="PANTHER" id="PTHR21240:SF28">
    <property type="entry name" value="ISO-OROTATE DECARBOXYLASE (EUROFUNG)"/>
    <property type="match status" value="1"/>
</dbReference>
<feature type="domain" description="Amidohydrolase-related" evidence="2">
    <location>
        <begin position="79"/>
        <end position="362"/>
    </location>
</feature>
<dbReference type="AlphaFoldDB" id="A0A556ALW4"/>
<evidence type="ECO:0000256" key="1">
    <source>
        <dbReference type="ARBA" id="ARBA00023239"/>
    </source>
</evidence>
<dbReference type="GO" id="GO:0016787">
    <property type="term" value="F:hydrolase activity"/>
    <property type="evidence" value="ECO:0007669"/>
    <property type="project" value="UniProtKB-KW"/>
</dbReference>
<keyword evidence="1" id="KW-0456">Lyase</keyword>
<dbReference type="Pfam" id="PF04909">
    <property type="entry name" value="Amidohydro_2"/>
    <property type="match status" value="1"/>
</dbReference>
<accession>A0A556ALW4</accession>
<dbReference type="RefSeq" id="WP_143948756.1">
    <property type="nucleotide sequence ID" value="NZ_BAABMB010000006.1"/>
</dbReference>
<dbReference type="EMBL" id="VLTJ01000026">
    <property type="protein sequence ID" value="TSH93855.1"/>
    <property type="molecule type" value="Genomic_DNA"/>
</dbReference>
<dbReference type="Proteomes" id="UP000318405">
    <property type="component" value="Unassembled WGS sequence"/>
</dbReference>
<name>A0A556ALW4_9BURK</name>
<dbReference type="GO" id="GO:0005737">
    <property type="term" value="C:cytoplasm"/>
    <property type="evidence" value="ECO:0007669"/>
    <property type="project" value="TreeGrafter"/>
</dbReference>
<organism evidence="3 4">
    <name type="scientific">Verticiella sediminum</name>
    <dbReference type="NCBI Taxonomy" id="1247510"/>
    <lineage>
        <taxon>Bacteria</taxon>
        <taxon>Pseudomonadati</taxon>
        <taxon>Pseudomonadota</taxon>
        <taxon>Betaproteobacteria</taxon>
        <taxon>Burkholderiales</taxon>
        <taxon>Alcaligenaceae</taxon>
        <taxon>Verticiella</taxon>
    </lineage>
</organism>
<dbReference type="InterPro" id="IPR006680">
    <property type="entry name" value="Amidohydro-rel"/>
</dbReference>